<organism evidence="1 2">
    <name type="scientific">Tuber aestivum</name>
    <name type="common">summer truffle</name>
    <dbReference type="NCBI Taxonomy" id="59557"/>
    <lineage>
        <taxon>Eukaryota</taxon>
        <taxon>Fungi</taxon>
        <taxon>Dikarya</taxon>
        <taxon>Ascomycota</taxon>
        <taxon>Pezizomycotina</taxon>
        <taxon>Pezizomycetes</taxon>
        <taxon>Pezizales</taxon>
        <taxon>Tuberaceae</taxon>
        <taxon>Tuber</taxon>
    </lineage>
</organism>
<accession>A0A292PIM9</accession>
<dbReference type="Proteomes" id="UP001412239">
    <property type="component" value="Unassembled WGS sequence"/>
</dbReference>
<evidence type="ECO:0000313" key="1">
    <source>
        <dbReference type="EMBL" id="CUS07219.1"/>
    </source>
</evidence>
<proteinExistence type="predicted"/>
<dbReference type="InterPro" id="IPR052980">
    <property type="entry name" value="Crinkler_effector"/>
</dbReference>
<sequence length="553" mass="62116">MEDLYYHLWEKKMVVVKSVTIPVPLPELMEQQPGYGVDPAHVVTADFPGPELTENVQEQEFKVLQAGAMLPCGSDVFLVRSEYDILDGLLADAVAKRWSDGSQPLEGANLDFRVSGDRGTEGKSVFLSYILARRLAMGLPTVYREDDLKCFLFDQYSSGKQVNADTLFGLPIDQQQQLWILTDDPPTDHRWSRSGGWFVVLAAATEDMKFARAWETKRNVGVHAMTHWKWSEIFGAFWLLRPDPPTPSEIGKLYTTFICLGPVARTCLQSIPVTPDSAYNGSLRSHLGFADTDMQNFLTCGAYKNILASIAGLPFLDSRVMEPAEHALFSCARIYTRWLAHRLFRMVVERSQRIGFGLYPYFARHQSLRSLSGWTFEGCVQYVLNHGGSFNAQELPIRNDNSPPFTFTIKKSQSPGLHYFTTAGQLAQQVQDPDSGGITPATIGKYFLPYTWRPESIDGLIFSHFDTLILVRIAIGDSLTIDFQELCDLLCALPTTISKINIVFVLPEAETRPGSDFMRNPGPQAVIPKIDSLIIHRFQWVCTYDDMQAVALD</sequence>
<evidence type="ECO:0000313" key="2">
    <source>
        <dbReference type="Proteomes" id="UP001412239"/>
    </source>
</evidence>
<keyword evidence="2" id="KW-1185">Reference proteome</keyword>
<dbReference type="AlphaFoldDB" id="A0A292PIM9"/>
<name>A0A292PIM9_9PEZI</name>
<gene>
    <name evidence="1" type="ORF">GSTUAT00008697001</name>
</gene>
<dbReference type="PANTHER" id="PTHR33129:SF1">
    <property type="entry name" value="ATP-BINDING PROTEIN"/>
    <property type="match status" value="1"/>
</dbReference>
<reference evidence="1" key="1">
    <citation type="submission" date="2015-10" db="EMBL/GenBank/DDBJ databases">
        <authorList>
            <person name="Regsiter A."/>
            <person name="william w."/>
        </authorList>
    </citation>
    <scope>NUCLEOTIDE SEQUENCE</scope>
    <source>
        <strain evidence="1">Montdore</strain>
    </source>
</reference>
<dbReference type="PANTHER" id="PTHR33129">
    <property type="entry name" value="PROTEIN KINASE DOMAIN-CONTAINING PROTEIN-RELATED"/>
    <property type="match status" value="1"/>
</dbReference>
<dbReference type="EMBL" id="LN891232">
    <property type="protein sequence ID" value="CUS07219.1"/>
    <property type="molecule type" value="Genomic_DNA"/>
</dbReference>
<protein>
    <submittedName>
        <fullName evidence="1">Uncharacterized protein</fullName>
    </submittedName>
</protein>